<evidence type="ECO:0000256" key="1">
    <source>
        <dbReference type="RuleBase" id="RU363098"/>
    </source>
</evidence>
<keyword evidence="1" id="KW-0696">RNA-directed RNA polymerase</keyword>
<dbReference type="InterPro" id="IPR007855">
    <property type="entry name" value="RDRP"/>
</dbReference>
<keyword evidence="1" id="KW-0694">RNA-binding</keyword>
<dbReference type="InterPro" id="IPR057596">
    <property type="entry name" value="RDRP_core"/>
</dbReference>
<keyword evidence="1" id="KW-0808">Transferase</keyword>
<feature type="region of interest" description="Disordered" evidence="2">
    <location>
        <begin position="27"/>
        <end position="88"/>
    </location>
</feature>
<organism evidence="4 5">
    <name type="scientific">Schizophyllum amplum</name>
    <dbReference type="NCBI Taxonomy" id="97359"/>
    <lineage>
        <taxon>Eukaryota</taxon>
        <taxon>Fungi</taxon>
        <taxon>Dikarya</taxon>
        <taxon>Basidiomycota</taxon>
        <taxon>Agaricomycotina</taxon>
        <taxon>Agaricomycetes</taxon>
        <taxon>Agaricomycetidae</taxon>
        <taxon>Agaricales</taxon>
        <taxon>Schizophyllaceae</taxon>
        <taxon>Schizophyllum</taxon>
    </lineage>
</organism>
<keyword evidence="5" id="KW-1185">Reference proteome</keyword>
<feature type="compositionally biased region" description="Basic and acidic residues" evidence="2">
    <location>
        <begin position="1012"/>
        <end position="1021"/>
    </location>
</feature>
<accession>A0A550CSH1</accession>
<feature type="region of interest" description="Disordered" evidence="2">
    <location>
        <begin position="97"/>
        <end position="116"/>
    </location>
</feature>
<dbReference type="AlphaFoldDB" id="A0A550CSH1"/>
<sequence>MVNRSRPSGSRAPPDTSCAVALPVDSERLAAPDFGPPKDSSLDSIGGGTQSSIWEGDDDFKSFALQMPSTQDTAPNSQATDPPDSAEGSCASLVALGKRKSITSSPQRPTKVPRLDSDQNVFLEVTPNIADPHAPFVVSSNERLESILRAKHVPYGSQWEMAYLLSTGQLKSDEIEIEHVVELGRYKTNASAVPVTAYILSKGRIDAGLNARSTSSPEQLAKLPYAEQDKEEAMLAKNEHAALGFNEDDPSWFGGKIHYTARIKETGSRSNPFTVVLRRPELGVSSQFYRRYGSASFLTVRLSKGISGDRGNGEAIDVFVRRPLIVLGRVFRTVRRADDSFIYFRTNELFVGDSVSPNQTISGAPSFWDFFNAQNPLTHNTAQTMGKWSTRIALGFSTSVPGCVVKKRNVFKTDDVVSKEGSDMTDGAGFMNKATARALRDVAGCRDVPTAAQVRIDGAKGLLILHPDDASEEPRVWLRPSQRKICYADGEQDRSTLIVNLLRTSKTRTVCRLSVETVIIMAENRVKCDAFKALFEESVSSIYEPLLDWDGENAMQRLYAAVNSLGGVVAARAARQDVQRARLHGHVDRHSEVLDDADEETTYEETTDDAVVDGADTPYAIAGWEDPTSGCPAMPAEIVCMMLQAGFRPQECDFLRERLQTFTRTFTSRSIQRMRIDVMHSFSAWIVPDPTSSLQPNEMYFRSSSRDLIGLDGAPTDQVLGPALITRNPCKLPTDVQKWTFVDKPELRHLLDVIVLPVTGKRRPADFLGGGDYDGDKGTVYFDPTLVEHFKNASPCYADEPASLAYEFDSDVEKVTPFLERTSNMTPDERRIELQKFLLPRPHFAVATYSKLHLFSTIKQGTRANESVRFAYKFTKSLDGPKVGVTVKPDVLAKDSRDRKWACRLPAWKEAIDEKEEVNNNNPRCTRPKEIAAKLGPFVMDELHKHSRKLDAERISKIQQFYEALPKSEVDDDLTSPWREAEGRAARMRNEGGASLMEDELERIREHVAQVHREYREEVSGKKSPQKRQSPRKPTSPRKDGSSSFWKMPPEYIQRRLRAHSIKFGSAPLGLLTMSAEEVVRVRASYAYQYAWEPTKKTTKEQTEEQTKDPSFPWRVAMAALCDIKAKARGPTTFTTMTTDFADNMRMRKFASK</sequence>
<comment type="caution">
    <text evidence="4">The sequence shown here is derived from an EMBL/GenBank/DDBJ whole genome shotgun (WGS) entry which is preliminary data.</text>
</comment>
<dbReference type="EMBL" id="VDMD01000002">
    <property type="protein sequence ID" value="TRM67733.1"/>
    <property type="molecule type" value="Genomic_DNA"/>
</dbReference>
<keyword evidence="1" id="KW-0548">Nucleotidyltransferase</keyword>
<gene>
    <name evidence="4" type="ORF">BD626DRAFT_424078</name>
</gene>
<dbReference type="PANTHER" id="PTHR23079:SF14">
    <property type="entry name" value="RNA-DEPENDENT RNA POLYMERASE"/>
    <property type="match status" value="1"/>
</dbReference>
<dbReference type="GO" id="GO:0003723">
    <property type="term" value="F:RNA binding"/>
    <property type="evidence" value="ECO:0007669"/>
    <property type="project" value="UniProtKB-KW"/>
</dbReference>
<feature type="compositionally biased region" description="Polar residues" evidence="2">
    <location>
        <begin position="67"/>
        <end position="80"/>
    </location>
</feature>
<name>A0A550CSH1_9AGAR</name>
<feature type="region of interest" description="Disordered" evidence="2">
    <location>
        <begin position="1012"/>
        <end position="1047"/>
    </location>
</feature>
<comment type="catalytic activity">
    <reaction evidence="1">
        <text>RNA(n) + a ribonucleoside 5'-triphosphate = RNA(n+1) + diphosphate</text>
        <dbReference type="Rhea" id="RHEA:21248"/>
        <dbReference type="Rhea" id="RHEA-COMP:14527"/>
        <dbReference type="Rhea" id="RHEA-COMP:17342"/>
        <dbReference type="ChEBI" id="CHEBI:33019"/>
        <dbReference type="ChEBI" id="CHEBI:61557"/>
        <dbReference type="ChEBI" id="CHEBI:140395"/>
        <dbReference type="EC" id="2.7.7.48"/>
    </reaction>
</comment>
<protein>
    <recommendedName>
        <fullName evidence="1">RNA-dependent RNA polymerase</fullName>
        <ecNumber evidence="1">2.7.7.48</ecNumber>
    </recommendedName>
</protein>
<proteinExistence type="inferred from homology"/>
<reference evidence="4 5" key="1">
    <citation type="journal article" date="2019" name="New Phytol.">
        <title>Comparative genomics reveals unique wood-decay strategies and fruiting body development in the Schizophyllaceae.</title>
        <authorList>
            <person name="Almasi E."/>
            <person name="Sahu N."/>
            <person name="Krizsan K."/>
            <person name="Balint B."/>
            <person name="Kovacs G.M."/>
            <person name="Kiss B."/>
            <person name="Cseklye J."/>
            <person name="Drula E."/>
            <person name="Henrissat B."/>
            <person name="Nagy I."/>
            <person name="Chovatia M."/>
            <person name="Adam C."/>
            <person name="LaButti K."/>
            <person name="Lipzen A."/>
            <person name="Riley R."/>
            <person name="Grigoriev I.V."/>
            <person name="Nagy L.G."/>
        </authorList>
    </citation>
    <scope>NUCLEOTIDE SEQUENCE [LARGE SCALE GENOMIC DNA]</scope>
    <source>
        <strain evidence="4 5">NL-1724</strain>
    </source>
</reference>
<evidence type="ECO:0000313" key="4">
    <source>
        <dbReference type="EMBL" id="TRM67733.1"/>
    </source>
</evidence>
<comment type="similarity">
    <text evidence="1">Belongs to the RdRP family.</text>
</comment>
<dbReference type="STRING" id="97359.A0A550CSH1"/>
<dbReference type="GO" id="GO:0030422">
    <property type="term" value="P:siRNA processing"/>
    <property type="evidence" value="ECO:0007669"/>
    <property type="project" value="TreeGrafter"/>
</dbReference>
<dbReference type="GO" id="GO:0003968">
    <property type="term" value="F:RNA-directed RNA polymerase activity"/>
    <property type="evidence" value="ECO:0007669"/>
    <property type="project" value="UniProtKB-KW"/>
</dbReference>
<dbReference type="Proteomes" id="UP000320762">
    <property type="component" value="Unassembled WGS sequence"/>
</dbReference>
<dbReference type="EC" id="2.7.7.48" evidence="1"/>
<feature type="domain" description="RDRP core" evidence="3">
    <location>
        <begin position="272"/>
        <end position="914"/>
    </location>
</feature>
<dbReference type="Pfam" id="PF05183">
    <property type="entry name" value="RdRP"/>
    <property type="match status" value="1"/>
</dbReference>
<evidence type="ECO:0000259" key="3">
    <source>
        <dbReference type="Pfam" id="PF05183"/>
    </source>
</evidence>
<dbReference type="GO" id="GO:0031380">
    <property type="term" value="C:nuclear RNA-directed RNA polymerase complex"/>
    <property type="evidence" value="ECO:0007669"/>
    <property type="project" value="TreeGrafter"/>
</dbReference>
<evidence type="ECO:0000313" key="5">
    <source>
        <dbReference type="Proteomes" id="UP000320762"/>
    </source>
</evidence>
<evidence type="ECO:0000256" key="2">
    <source>
        <dbReference type="SAM" id="MobiDB-lite"/>
    </source>
</evidence>
<dbReference type="PANTHER" id="PTHR23079">
    <property type="entry name" value="RNA-DEPENDENT RNA POLYMERASE"/>
    <property type="match status" value="1"/>
</dbReference>
<dbReference type="OrthoDB" id="10055769at2759"/>